<dbReference type="InterPro" id="IPR009009">
    <property type="entry name" value="RlpA-like_DPBB"/>
</dbReference>
<dbReference type="AlphaFoldDB" id="A0A382HQV0"/>
<name>A0A382HQV0_9ZZZZ</name>
<evidence type="ECO:0000313" key="2">
    <source>
        <dbReference type="EMBL" id="SVB89482.1"/>
    </source>
</evidence>
<protein>
    <recommendedName>
        <fullName evidence="1">RlpA-like protein double-psi beta-barrel domain-containing protein</fullName>
    </recommendedName>
</protein>
<gene>
    <name evidence="2" type="ORF">METZ01_LOCUS242336</name>
</gene>
<evidence type="ECO:0000259" key="1">
    <source>
        <dbReference type="Pfam" id="PF03330"/>
    </source>
</evidence>
<proteinExistence type="predicted"/>
<dbReference type="PANTHER" id="PTHR34183:SF1">
    <property type="entry name" value="ENDOLYTIC PEPTIDOGLYCAN TRANSGLYCOSYLASE RLPA"/>
    <property type="match status" value="1"/>
</dbReference>
<accession>A0A382HQV0</accession>
<dbReference type="Gene3D" id="2.40.40.10">
    <property type="entry name" value="RlpA-like domain"/>
    <property type="match status" value="1"/>
</dbReference>
<feature type="non-terminal residue" evidence="2">
    <location>
        <position position="115"/>
    </location>
</feature>
<feature type="domain" description="RlpA-like protein double-psi beta-barrel" evidence="1">
    <location>
        <begin position="48"/>
        <end position="115"/>
    </location>
</feature>
<dbReference type="PANTHER" id="PTHR34183">
    <property type="entry name" value="ENDOLYTIC PEPTIDOGLYCAN TRANSGLYCOSYLASE RLPA"/>
    <property type="match status" value="1"/>
</dbReference>
<dbReference type="InterPro" id="IPR012997">
    <property type="entry name" value="RplA"/>
</dbReference>
<reference evidence="2" key="1">
    <citation type="submission" date="2018-05" db="EMBL/GenBank/DDBJ databases">
        <authorList>
            <person name="Lanie J.A."/>
            <person name="Ng W.-L."/>
            <person name="Kazmierczak K.M."/>
            <person name="Andrzejewski T.M."/>
            <person name="Davidsen T.M."/>
            <person name="Wayne K.J."/>
            <person name="Tettelin H."/>
            <person name="Glass J.I."/>
            <person name="Rusch D."/>
            <person name="Podicherti R."/>
            <person name="Tsui H.-C.T."/>
            <person name="Winkler M.E."/>
        </authorList>
    </citation>
    <scope>NUCLEOTIDE SEQUENCE</scope>
</reference>
<dbReference type="CDD" id="cd22268">
    <property type="entry name" value="DPBB_RlpA-like"/>
    <property type="match status" value="1"/>
</dbReference>
<organism evidence="2">
    <name type="scientific">marine metagenome</name>
    <dbReference type="NCBI Taxonomy" id="408172"/>
    <lineage>
        <taxon>unclassified sequences</taxon>
        <taxon>metagenomes</taxon>
        <taxon>ecological metagenomes</taxon>
    </lineage>
</organism>
<dbReference type="NCBIfam" id="TIGR00413">
    <property type="entry name" value="rlpA"/>
    <property type="match status" value="1"/>
</dbReference>
<dbReference type="SUPFAM" id="SSF50685">
    <property type="entry name" value="Barwin-like endoglucanases"/>
    <property type="match status" value="1"/>
</dbReference>
<dbReference type="Pfam" id="PF03330">
    <property type="entry name" value="DPBB_1"/>
    <property type="match status" value="1"/>
</dbReference>
<dbReference type="EMBL" id="UINC01062653">
    <property type="protein sequence ID" value="SVB89482.1"/>
    <property type="molecule type" value="Genomic_DNA"/>
</dbReference>
<dbReference type="InterPro" id="IPR036908">
    <property type="entry name" value="RlpA-like_sf"/>
</dbReference>
<dbReference type="PROSITE" id="PS51257">
    <property type="entry name" value="PROKAR_LIPOPROTEIN"/>
    <property type="match status" value="1"/>
</dbReference>
<sequence>MIRILFIIFTFILFSCTNSPRYGSSVSSKKKLNPKSFKTMNRVPKVLTGISSYYGTDFHGKLTANGEVYDMYGLTAAHKTLPLNTIVRVTNLSNNKSLILRINDRGPYVKGRILD</sequence>